<dbReference type="RefSeq" id="WP_114612514.1">
    <property type="nucleotide sequence ID" value="NZ_QFWX01000003.1"/>
</dbReference>
<dbReference type="PROSITE" id="PS50914">
    <property type="entry name" value="BON"/>
    <property type="match status" value="1"/>
</dbReference>
<dbReference type="EMBL" id="QFWX01000003">
    <property type="protein sequence ID" value="PXX91633.1"/>
    <property type="molecule type" value="Genomic_DNA"/>
</dbReference>
<dbReference type="Pfam" id="PF04972">
    <property type="entry name" value="BON"/>
    <property type="match status" value="1"/>
</dbReference>
<accession>A0A2V3ZNP1</accession>
<name>A0A2V3ZNP1_9GAMM</name>
<gene>
    <name evidence="2" type="ORF">DIT71_07065</name>
</gene>
<reference evidence="2 3" key="2">
    <citation type="submission" date="2018-06" db="EMBL/GenBank/DDBJ databases">
        <title>Marinobactersediminissp. nov, a moderately halophilic bacterium isolated from marine solar saltern.</title>
        <authorList>
            <person name="Zhang Y."/>
        </authorList>
    </citation>
    <scope>NUCLEOTIDE SEQUENCE [LARGE SCALE GENOMIC DNA]</scope>
    <source>
        <strain evidence="2 3">F01</strain>
    </source>
</reference>
<feature type="domain" description="BON" evidence="1">
    <location>
        <begin position="29"/>
        <end position="96"/>
    </location>
</feature>
<evidence type="ECO:0000313" key="2">
    <source>
        <dbReference type="EMBL" id="PXX91633.1"/>
    </source>
</evidence>
<sequence>MNADSRYLVLWLMLTSGCAGFDGSVMARQDTAEAVRLKAVLLETEDLAGSAINITIDESEILLEGFVETATQRQRAEELVRENSSVDDVSNRIVVK</sequence>
<evidence type="ECO:0000313" key="3">
    <source>
        <dbReference type="Proteomes" id="UP000253987"/>
    </source>
</evidence>
<proteinExistence type="predicted"/>
<evidence type="ECO:0000259" key="1">
    <source>
        <dbReference type="PROSITE" id="PS50914"/>
    </source>
</evidence>
<dbReference type="Proteomes" id="UP000253987">
    <property type="component" value="Unassembled WGS sequence"/>
</dbReference>
<dbReference type="OrthoDB" id="6168338at2"/>
<comment type="caution">
    <text evidence="2">The sequence shown here is derived from an EMBL/GenBank/DDBJ whole genome shotgun (WGS) entry which is preliminary data.</text>
</comment>
<dbReference type="Gene3D" id="3.30.1340.30">
    <property type="match status" value="1"/>
</dbReference>
<organism evidence="2 3">
    <name type="scientific">Marinobacter vulgaris</name>
    <dbReference type="NCBI Taxonomy" id="1928331"/>
    <lineage>
        <taxon>Bacteria</taxon>
        <taxon>Pseudomonadati</taxon>
        <taxon>Pseudomonadota</taxon>
        <taxon>Gammaproteobacteria</taxon>
        <taxon>Pseudomonadales</taxon>
        <taxon>Marinobacteraceae</taxon>
        <taxon>Marinobacter</taxon>
    </lineage>
</organism>
<protein>
    <recommendedName>
        <fullName evidence="1">BON domain-containing protein</fullName>
    </recommendedName>
</protein>
<keyword evidence="3" id="KW-1185">Reference proteome</keyword>
<dbReference type="PROSITE" id="PS51257">
    <property type="entry name" value="PROKAR_LIPOPROTEIN"/>
    <property type="match status" value="1"/>
</dbReference>
<dbReference type="InterPro" id="IPR007055">
    <property type="entry name" value="BON_dom"/>
</dbReference>
<reference evidence="3" key="1">
    <citation type="submission" date="2018-05" db="EMBL/GenBank/DDBJ databases">
        <authorList>
            <person name="Lu D."/>
        </authorList>
    </citation>
    <scope>NUCLEOTIDE SEQUENCE [LARGE SCALE GENOMIC DNA]</scope>
    <source>
        <strain evidence="3">F01</strain>
    </source>
</reference>
<dbReference type="AlphaFoldDB" id="A0A2V3ZNP1"/>